<keyword evidence="1" id="KW-0238">DNA-binding</keyword>
<dbReference type="AlphaFoldDB" id="A0A496PH99"/>
<accession>A0A496PH99</accession>
<evidence type="ECO:0000313" key="1">
    <source>
        <dbReference type="EMBL" id="RKW69858.1"/>
    </source>
</evidence>
<dbReference type="SUPFAM" id="SSF46955">
    <property type="entry name" value="Putative DNA-binding domain"/>
    <property type="match status" value="1"/>
</dbReference>
<reference evidence="1 2" key="1">
    <citation type="submission" date="2018-07" db="EMBL/GenBank/DDBJ databases">
        <title>Arthrobacter sp. nov., isolated from raw cow's milk with high bacterial count.</title>
        <authorList>
            <person name="Hahne J."/>
            <person name="Isele D."/>
            <person name="Lipski A."/>
        </authorList>
    </citation>
    <scope>NUCLEOTIDE SEQUENCE [LARGE SCALE GENOMIC DNA]</scope>
    <source>
        <strain evidence="1 2">JZ R-183</strain>
    </source>
</reference>
<keyword evidence="2" id="KW-1185">Reference proteome</keyword>
<dbReference type="Proteomes" id="UP000273119">
    <property type="component" value="Unassembled WGS sequence"/>
</dbReference>
<gene>
    <name evidence="1" type="ORF">DWQ67_10295</name>
</gene>
<dbReference type="EMBL" id="QQXL01000006">
    <property type="protein sequence ID" value="RKW69858.1"/>
    <property type="molecule type" value="Genomic_DNA"/>
</dbReference>
<protein>
    <submittedName>
        <fullName evidence="1">DNA-binding protein</fullName>
    </submittedName>
</protein>
<evidence type="ECO:0000313" key="2">
    <source>
        <dbReference type="Proteomes" id="UP000273119"/>
    </source>
</evidence>
<dbReference type="GO" id="GO:0003677">
    <property type="term" value="F:DNA binding"/>
    <property type="evidence" value="ECO:0007669"/>
    <property type="project" value="UniProtKB-KW"/>
</dbReference>
<proteinExistence type="predicted"/>
<name>A0A496PH99_9MICC</name>
<dbReference type="RefSeq" id="WP_121485529.1">
    <property type="nucleotide sequence ID" value="NZ_QQXL01000006.1"/>
</dbReference>
<dbReference type="InterPro" id="IPR009061">
    <property type="entry name" value="DNA-bd_dom_put_sf"/>
</dbReference>
<sequence>MNEKLYTPQELADWRGTTVAALAQERYKGTGPRFIKLGKTVRYSETHVKEWLDANTHQRTA</sequence>
<organism evidence="1 2">
    <name type="scientific">Galactobacter caseinivorans</name>
    <dbReference type="NCBI Taxonomy" id="2676123"/>
    <lineage>
        <taxon>Bacteria</taxon>
        <taxon>Bacillati</taxon>
        <taxon>Actinomycetota</taxon>
        <taxon>Actinomycetes</taxon>
        <taxon>Micrococcales</taxon>
        <taxon>Micrococcaceae</taxon>
        <taxon>Galactobacter</taxon>
    </lineage>
</organism>
<comment type="caution">
    <text evidence="1">The sequence shown here is derived from an EMBL/GenBank/DDBJ whole genome shotgun (WGS) entry which is preliminary data.</text>
</comment>